<name>A0A401YCQ9_9ACTN</name>
<proteinExistence type="predicted"/>
<dbReference type="RefSeq" id="WP_126634764.1">
    <property type="nucleotide sequence ID" value="NZ_BIFH01000013.1"/>
</dbReference>
<dbReference type="InterPro" id="IPR032710">
    <property type="entry name" value="NTF2-like_dom_sf"/>
</dbReference>
<dbReference type="OrthoDB" id="1551077at2"/>
<organism evidence="2 3">
    <name type="scientific">Embleya hyalina</name>
    <dbReference type="NCBI Taxonomy" id="516124"/>
    <lineage>
        <taxon>Bacteria</taxon>
        <taxon>Bacillati</taxon>
        <taxon>Actinomycetota</taxon>
        <taxon>Actinomycetes</taxon>
        <taxon>Kitasatosporales</taxon>
        <taxon>Streptomycetaceae</taxon>
        <taxon>Embleya</taxon>
    </lineage>
</organism>
<dbReference type="Pfam" id="PF14534">
    <property type="entry name" value="DUF4440"/>
    <property type="match status" value="1"/>
</dbReference>
<comment type="caution">
    <text evidence="2">The sequence shown here is derived from an EMBL/GenBank/DDBJ whole genome shotgun (WGS) entry which is preliminary data.</text>
</comment>
<evidence type="ECO:0000313" key="2">
    <source>
        <dbReference type="EMBL" id="GCD92385.1"/>
    </source>
</evidence>
<dbReference type="SUPFAM" id="SSF54427">
    <property type="entry name" value="NTF2-like"/>
    <property type="match status" value="1"/>
</dbReference>
<feature type="domain" description="DUF4440" evidence="1">
    <location>
        <begin position="30"/>
        <end position="138"/>
    </location>
</feature>
<accession>A0A401YCQ9</accession>
<evidence type="ECO:0000259" key="1">
    <source>
        <dbReference type="Pfam" id="PF14534"/>
    </source>
</evidence>
<evidence type="ECO:0000313" key="3">
    <source>
        <dbReference type="Proteomes" id="UP000286931"/>
    </source>
</evidence>
<protein>
    <recommendedName>
        <fullName evidence="1">DUF4440 domain-containing protein</fullName>
    </recommendedName>
</protein>
<reference evidence="2 3" key="1">
    <citation type="submission" date="2018-12" db="EMBL/GenBank/DDBJ databases">
        <title>Draft genome sequence of Embleya hyalina NBRC 13850T.</title>
        <authorList>
            <person name="Komaki H."/>
            <person name="Hosoyama A."/>
            <person name="Kimura A."/>
            <person name="Ichikawa N."/>
            <person name="Tamura T."/>
        </authorList>
    </citation>
    <scope>NUCLEOTIDE SEQUENCE [LARGE SCALE GENOMIC DNA]</scope>
    <source>
        <strain evidence="2 3">NBRC 13850</strain>
    </source>
</reference>
<sequence>MTTPSTSRDAHRPAGSAEDRAAVWSALLDIYAGFTAGDRERIDRRIHPEATIWDSAAPELLFGRADLDRIRAERPVGPDAPVVTGIHASDEVIDIWDDTALARYSLRVDFAPAADGTVQPSEHIRNTAVARRFPEGWLVVHNHEDVLA</sequence>
<dbReference type="AlphaFoldDB" id="A0A401YCQ9"/>
<dbReference type="EMBL" id="BIFH01000013">
    <property type="protein sequence ID" value="GCD92385.1"/>
    <property type="molecule type" value="Genomic_DNA"/>
</dbReference>
<keyword evidence="3" id="KW-1185">Reference proteome</keyword>
<gene>
    <name evidence="2" type="ORF">EHYA_00023</name>
</gene>
<dbReference type="Gene3D" id="3.10.450.50">
    <property type="match status" value="1"/>
</dbReference>
<dbReference type="Proteomes" id="UP000286931">
    <property type="component" value="Unassembled WGS sequence"/>
</dbReference>
<dbReference type="InterPro" id="IPR027843">
    <property type="entry name" value="DUF4440"/>
</dbReference>